<dbReference type="InterPro" id="IPR011539">
    <property type="entry name" value="RHD_DNA_bind_dom"/>
</dbReference>
<sequence length="241" mass="25717">MKEDGFQPDPTPVPPKALPKGSAKLVARGSSPAVATRLLHPAEPCPLAPYGTPVLPPDSRSPQLAQSLSTLSLSPKLVPRSTTATGVRHRWSPATGHGKDQLEELLEPPKLVITEQPKQRGMRFRYECEGRSAGSILGESSTDASKTLPAIELLNCHTIPEVKVTACLVWKDWPYRIHPHGLVGKDCSNGLCEVVLKPQTNPKHRLGRVGCLGPLAFGMGEAVSPARLCSPAALAIWASSA</sequence>
<dbReference type="GO" id="GO:0034097">
    <property type="term" value="P:response to cytokine"/>
    <property type="evidence" value="ECO:0007669"/>
    <property type="project" value="TreeGrafter"/>
</dbReference>
<dbReference type="Proteomes" id="UP000694562">
    <property type="component" value="Unplaced"/>
</dbReference>
<organism evidence="3 4">
    <name type="scientific">Falco tinnunculus</name>
    <name type="common">Common kestrel</name>
    <dbReference type="NCBI Taxonomy" id="100819"/>
    <lineage>
        <taxon>Eukaryota</taxon>
        <taxon>Metazoa</taxon>
        <taxon>Chordata</taxon>
        <taxon>Craniata</taxon>
        <taxon>Vertebrata</taxon>
        <taxon>Euteleostomi</taxon>
        <taxon>Archelosauria</taxon>
        <taxon>Archosauria</taxon>
        <taxon>Dinosauria</taxon>
        <taxon>Saurischia</taxon>
        <taxon>Theropoda</taxon>
        <taxon>Coelurosauria</taxon>
        <taxon>Aves</taxon>
        <taxon>Neognathae</taxon>
        <taxon>Neoaves</taxon>
        <taxon>Telluraves</taxon>
        <taxon>Australaves</taxon>
        <taxon>Falconiformes</taxon>
        <taxon>Falconidae</taxon>
        <taxon>Falco</taxon>
    </lineage>
</organism>
<dbReference type="GO" id="GO:0005634">
    <property type="term" value="C:nucleus"/>
    <property type="evidence" value="ECO:0007669"/>
    <property type="project" value="TreeGrafter"/>
</dbReference>
<reference evidence="3" key="1">
    <citation type="submission" date="2025-08" db="UniProtKB">
        <authorList>
            <consortium name="Ensembl"/>
        </authorList>
    </citation>
    <scope>IDENTIFICATION</scope>
</reference>
<name>A0A8C4XR26_FALTI</name>
<accession>A0A8C4XR26</accession>
<protein>
    <recommendedName>
        <fullName evidence="2">RHD domain-containing protein</fullName>
    </recommendedName>
</protein>
<dbReference type="GO" id="GO:0045087">
    <property type="term" value="P:innate immune response"/>
    <property type="evidence" value="ECO:0007669"/>
    <property type="project" value="TreeGrafter"/>
</dbReference>
<dbReference type="PANTHER" id="PTHR24169:SF18">
    <property type="entry name" value="TRANSCRIPTION FACTOR RELB"/>
    <property type="match status" value="1"/>
</dbReference>
<dbReference type="PANTHER" id="PTHR24169">
    <property type="entry name" value="NUCLEAR FACTOR NF-KAPPA-B PROTEIN"/>
    <property type="match status" value="1"/>
</dbReference>
<dbReference type="GO" id="GO:0045944">
    <property type="term" value="P:positive regulation of transcription by RNA polymerase II"/>
    <property type="evidence" value="ECO:0007669"/>
    <property type="project" value="TreeGrafter"/>
</dbReference>
<reference evidence="3" key="2">
    <citation type="submission" date="2025-09" db="UniProtKB">
        <authorList>
            <consortium name="Ensembl"/>
        </authorList>
    </citation>
    <scope>IDENTIFICATION</scope>
</reference>
<dbReference type="GO" id="GO:0005737">
    <property type="term" value="C:cytoplasm"/>
    <property type="evidence" value="ECO:0007669"/>
    <property type="project" value="InterPro"/>
</dbReference>
<dbReference type="Pfam" id="PF00554">
    <property type="entry name" value="RHD_DNA_bind"/>
    <property type="match status" value="1"/>
</dbReference>
<dbReference type="Ensembl" id="ENSFTIT00000016547.1">
    <property type="protein sequence ID" value="ENSFTIP00000015875.1"/>
    <property type="gene ID" value="ENSFTIG00000010532.1"/>
</dbReference>
<dbReference type="GO" id="GO:0038061">
    <property type="term" value="P:non-canonical NF-kappaB signal transduction"/>
    <property type="evidence" value="ECO:0007669"/>
    <property type="project" value="TreeGrafter"/>
</dbReference>
<dbReference type="PROSITE" id="PS01204">
    <property type="entry name" value="REL_1"/>
    <property type="match status" value="1"/>
</dbReference>
<dbReference type="AlphaFoldDB" id="A0A8C4XR26"/>
<dbReference type="OrthoDB" id="7881762at2759"/>
<dbReference type="InterPro" id="IPR037059">
    <property type="entry name" value="RHD_DNA_bind_dom_sf"/>
</dbReference>
<evidence type="ECO:0000259" key="2">
    <source>
        <dbReference type="PROSITE" id="PS50254"/>
    </source>
</evidence>
<dbReference type="InterPro" id="IPR000451">
    <property type="entry name" value="NFkB/Dor"/>
</dbReference>
<dbReference type="PROSITE" id="PS50254">
    <property type="entry name" value="REL_2"/>
    <property type="match status" value="1"/>
</dbReference>
<proteinExistence type="predicted"/>
<dbReference type="GO" id="GO:0006954">
    <property type="term" value="P:inflammatory response"/>
    <property type="evidence" value="ECO:0007669"/>
    <property type="project" value="TreeGrafter"/>
</dbReference>
<dbReference type="GO" id="GO:0000978">
    <property type="term" value="F:RNA polymerase II cis-regulatory region sequence-specific DNA binding"/>
    <property type="evidence" value="ECO:0007669"/>
    <property type="project" value="TreeGrafter"/>
</dbReference>
<evidence type="ECO:0000313" key="3">
    <source>
        <dbReference type="Ensembl" id="ENSFTIP00000015875.1"/>
    </source>
</evidence>
<dbReference type="InterPro" id="IPR008967">
    <property type="entry name" value="p53-like_TF_DNA-bd_sf"/>
</dbReference>
<feature type="region of interest" description="Disordered" evidence="1">
    <location>
        <begin position="1"/>
        <end position="24"/>
    </location>
</feature>
<dbReference type="GO" id="GO:0000981">
    <property type="term" value="F:DNA-binding transcription factor activity, RNA polymerase II-specific"/>
    <property type="evidence" value="ECO:0007669"/>
    <property type="project" value="TreeGrafter"/>
</dbReference>
<dbReference type="InterPro" id="IPR030492">
    <property type="entry name" value="RHD_CS"/>
</dbReference>
<keyword evidence="4" id="KW-1185">Reference proteome</keyword>
<dbReference type="GO" id="GO:0033554">
    <property type="term" value="P:cellular response to stress"/>
    <property type="evidence" value="ECO:0007669"/>
    <property type="project" value="TreeGrafter"/>
</dbReference>
<dbReference type="OMA" id="INARHRY"/>
<evidence type="ECO:0000313" key="4">
    <source>
        <dbReference type="Proteomes" id="UP000694562"/>
    </source>
</evidence>
<feature type="domain" description="RHD" evidence="2">
    <location>
        <begin position="106"/>
        <end position="210"/>
    </location>
</feature>
<dbReference type="SUPFAM" id="SSF49417">
    <property type="entry name" value="p53-like transcription factors"/>
    <property type="match status" value="1"/>
</dbReference>
<dbReference type="Gene3D" id="2.60.40.340">
    <property type="entry name" value="Rel homology domain (RHD), DNA-binding domain"/>
    <property type="match status" value="1"/>
</dbReference>
<dbReference type="GO" id="GO:0007249">
    <property type="term" value="P:canonical NF-kappaB signal transduction"/>
    <property type="evidence" value="ECO:0007669"/>
    <property type="project" value="TreeGrafter"/>
</dbReference>
<evidence type="ECO:0000256" key="1">
    <source>
        <dbReference type="SAM" id="MobiDB-lite"/>
    </source>
</evidence>